<organism evidence="2 3">
    <name type="scientific">Purpureocillium lilacinum</name>
    <name type="common">Paecilomyces lilacinus</name>
    <dbReference type="NCBI Taxonomy" id="33203"/>
    <lineage>
        <taxon>Eukaryota</taxon>
        <taxon>Fungi</taxon>
        <taxon>Dikarya</taxon>
        <taxon>Ascomycota</taxon>
        <taxon>Pezizomycotina</taxon>
        <taxon>Sordariomycetes</taxon>
        <taxon>Hypocreomycetidae</taxon>
        <taxon>Hypocreales</taxon>
        <taxon>Ophiocordycipitaceae</taxon>
        <taxon>Purpureocillium</taxon>
    </lineage>
</organism>
<sequence length="642" mass="68044">MLPTSSCALTTCAILGTTKAYPFTSGNLITSHFTSDRGHGHRTDYVCDACLAQRDNPALCPSRCSSPSNTVIWLSGRRNVNLDRGLLDLDHRSRQSSRCTRCAKFHAAARQRGADCPQRDPNGDVQPDHDNSCRESHSRGVISLHLNVAELAVSTTANSVEDSTDSRAVCVSCRPSPAGTSLSLPSGRVDDEPGDSDCHSPGGLPLVRRESSVRSPAKHRQRRPRDLLITLQTARPEWPPASHSHHGRRDRLSSRIEVQASRFGLLEFGAPVPRPGPPDKVASGGPGRATSRCGAFGVALSVRSAADAYRVGVLLNCPPGLRSSRGDPGGITVKHWCCVERSGRARIGGHGRSFPSAAAAAAAAPVCSPFGNRRSQRRQNEVPFALLRPPCSTISLRQSVPWGLAVHSPRPRPRDGDAAASRPGRCDACGSPPGQRRIFLRRTTHEVQGDELRRAEWCLEADDTMQQLSTVHAEAACGRGGSSSSSSVGPCRVAASEANGETGQSGVARCDLESQPAMQSAIAARTQAGMAGWQPPADMDGAAHNGRATQKNYATWDNGRRRQASQPPSHVANSYSNDEHNTVQGRASGPVVVDAMSTHALRTTGASPRTESIPKHRTPLALSVPAAAAAAASGADPQAQGR</sequence>
<evidence type="ECO:0000313" key="2">
    <source>
        <dbReference type="EMBL" id="PWI68413.1"/>
    </source>
</evidence>
<dbReference type="Proteomes" id="UP000245956">
    <property type="component" value="Unassembled WGS sequence"/>
</dbReference>
<name>A0A2U3E1N4_PURLI</name>
<dbReference type="AlphaFoldDB" id="A0A2U3E1N4"/>
<feature type="region of interest" description="Disordered" evidence="1">
    <location>
        <begin position="164"/>
        <end position="226"/>
    </location>
</feature>
<feature type="compositionally biased region" description="Basic and acidic residues" evidence="1">
    <location>
        <begin position="117"/>
        <end position="137"/>
    </location>
</feature>
<evidence type="ECO:0000256" key="1">
    <source>
        <dbReference type="SAM" id="MobiDB-lite"/>
    </source>
</evidence>
<reference evidence="2 3" key="1">
    <citation type="journal article" date="2016" name="Front. Microbiol.">
        <title>Genome and transcriptome sequences reveal the specific parasitism of the nematophagous Purpureocillium lilacinum 36-1.</title>
        <authorList>
            <person name="Xie J."/>
            <person name="Li S."/>
            <person name="Mo C."/>
            <person name="Xiao X."/>
            <person name="Peng D."/>
            <person name="Wang G."/>
            <person name="Xiao Y."/>
        </authorList>
    </citation>
    <scope>NUCLEOTIDE SEQUENCE [LARGE SCALE GENOMIC DNA]</scope>
    <source>
        <strain evidence="2 3">36-1</strain>
    </source>
</reference>
<comment type="caution">
    <text evidence="2">The sequence shown here is derived from an EMBL/GenBank/DDBJ whole genome shotgun (WGS) entry which is preliminary data.</text>
</comment>
<dbReference type="EMBL" id="LCWV01000015">
    <property type="protein sequence ID" value="PWI68413.1"/>
    <property type="molecule type" value="Genomic_DNA"/>
</dbReference>
<accession>A0A2U3E1N4</accession>
<feature type="region of interest" description="Disordered" evidence="1">
    <location>
        <begin position="599"/>
        <end position="642"/>
    </location>
</feature>
<feature type="compositionally biased region" description="Polar residues" evidence="1">
    <location>
        <begin position="564"/>
        <end position="576"/>
    </location>
</feature>
<gene>
    <name evidence="2" type="ORF">PCL_02182</name>
</gene>
<protein>
    <submittedName>
        <fullName evidence="2">Uncharacterized protein</fullName>
    </submittedName>
</protein>
<feature type="compositionally biased region" description="Polar residues" evidence="1">
    <location>
        <begin position="600"/>
        <end position="610"/>
    </location>
</feature>
<proteinExistence type="predicted"/>
<evidence type="ECO:0000313" key="3">
    <source>
        <dbReference type="Proteomes" id="UP000245956"/>
    </source>
</evidence>
<feature type="compositionally biased region" description="Low complexity" evidence="1">
    <location>
        <begin position="620"/>
        <end position="642"/>
    </location>
</feature>
<feature type="region of interest" description="Disordered" evidence="1">
    <location>
        <begin position="113"/>
        <end position="137"/>
    </location>
</feature>
<feature type="region of interest" description="Disordered" evidence="1">
    <location>
        <begin position="405"/>
        <end position="431"/>
    </location>
</feature>
<feature type="region of interest" description="Disordered" evidence="1">
    <location>
        <begin position="552"/>
        <end position="585"/>
    </location>
</feature>